<proteinExistence type="predicted"/>
<accession>S2NS81</accession>
<reference evidence="1 2" key="1">
    <citation type="journal article" date="2013" name="PLoS ONE">
        <title>Lactobacillus paracasei comparative genomics: towards species pan-genome definition and exploitation of diversity.</title>
        <authorList>
            <person name="Smokvina T."/>
            <person name="Wels M."/>
            <person name="Polka J."/>
            <person name="Chervaux C."/>
            <person name="Brisse S."/>
            <person name="Boekhorst J."/>
            <person name="van Hylckama Vlieg J.E."/>
            <person name="Siezen R.J."/>
        </authorList>
    </citation>
    <scope>NUCLEOTIDE SEQUENCE [LARGE SCALE GENOMIC DNA]</scope>
    <source>
        <strain evidence="1 2">Lpp225</strain>
    </source>
</reference>
<evidence type="ECO:0000313" key="1">
    <source>
        <dbReference type="EMBL" id="EPC37616.1"/>
    </source>
</evidence>
<organism evidence="1 2">
    <name type="scientific">Lacticaseibacillus paracasei subsp. paracasei Lpp225</name>
    <dbReference type="NCBI Taxonomy" id="1256225"/>
    <lineage>
        <taxon>Bacteria</taxon>
        <taxon>Bacillati</taxon>
        <taxon>Bacillota</taxon>
        <taxon>Bacilli</taxon>
        <taxon>Lactobacillales</taxon>
        <taxon>Lactobacillaceae</taxon>
        <taxon>Lacticaseibacillus</taxon>
    </lineage>
</organism>
<sequence length="54" mass="6245">MHLILAKYWLNTKKHQDNCLDAFLMEGIHPESFFSEMLILGNDGLFIVTFLMSA</sequence>
<comment type="caution">
    <text evidence="1">The sequence shown here is derived from an EMBL/GenBank/DDBJ whole genome shotgun (WGS) entry which is preliminary data.</text>
</comment>
<name>S2NS81_LACPA</name>
<dbReference type="AlphaFoldDB" id="S2NS81"/>
<protein>
    <submittedName>
        <fullName evidence="1">Uncharacterized protein</fullName>
    </submittedName>
</protein>
<dbReference type="EMBL" id="ANMM01000011">
    <property type="protein sequence ID" value="EPC37616.1"/>
    <property type="molecule type" value="Genomic_DNA"/>
</dbReference>
<dbReference type="Proteomes" id="UP000014270">
    <property type="component" value="Unassembled WGS sequence"/>
</dbReference>
<evidence type="ECO:0000313" key="2">
    <source>
        <dbReference type="Proteomes" id="UP000014270"/>
    </source>
</evidence>
<gene>
    <name evidence="1" type="ORF">Lpp225_1514</name>
</gene>
<dbReference type="PATRIC" id="fig|1256225.3.peg.1577"/>